<dbReference type="Gene3D" id="3.90.320.10">
    <property type="match status" value="1"/>
</dbReference>
<reference evidence="2" key="1">
    <citation type="submission" date="2014-11" db="EMBL/GenBank/DDBJ databases">
        <authorList>
            <person name="Otto D Thomas"/>
            <person name="Naeem Raeece"/>
        </authorList>
    </citation>
    <scope>NUCLEOTIDE SEQUENCE</scope>
</reference>
<dbReference type="VEuPathDB" id="CryptoDB:Cvel_6583"/>
<feature type="compositionally biased region" description="Polar residues" evidence="1">
    <location>
        <begin position="773"/>
        <end position="789"/>
    </location>
</feature>
<dbReference type="EMBL" id="CDMZ01002472">
    <property type="protein sequence ID" value="CEM42545.1"/>
    <property type="molecule type" value="Genomic_DNA"/>
</dbReference>
<feature type="region of interest" description="Disordered" evidence="1">
    <location>
        <begin position="584"/>
        <end position="657"/>
    </location>
</feature>
<organism evidence="2">
    <name type="scientific">Chromera velia CCMP2878</name>
    <dbReference type="NCBI Taxonomy" id="1169474"/>
    <lineage>
        <taxon>Eukaryota</taxon>
        <taxon>Sar</taxon>
        <taxon>Alveolata</taxon>
        <taxon>Colpodellida</taxon>
        <taxon>Chromeraceae</taxon>
        <taxon>Chromera</taxon>
    </lineage>
</organism>
<sequence length="891" mass="94229">MGDAREEKPALSVVSSAGFLDPTFFKNPQKNARSLLQSPPCAKQGHVPNLFWRRISKEDLNGHPLFKPLEPPSTLSSPSDLSLFPQDSWQWDALHLGRVTSARLAPALGFFEPHAAARLDIPYGFRSSTAAQHVADSFRDPSQWAVVTGGGVSPPSASSWVEYLRAAGSAGQEGGGTETKGADGGAWRGQWGDDERHPFHACSFIRSPSSDTGLNAVSSDGSLPSSGSAVESGYSNMSAREVATLRQYAAAGEGAIRMSWGSAQESSAVLSVLNFCSLFGGRLEEAGMLLRAEPEVEGIPQEILQRAQEVLQGRSRRNGKGGRITRAITALERLQLNSSKGQQGGSAAASSSGQAEDLRVPSFPLPPMGGSPDALVRWPCGALEVVEVKNHSPFCAAKNRDCHVDGAFRTYANGPFGGLLPQYWTQMQIQMLSAGESCRSGLFCSQSAVGGSVLLRVHRSDEWLGRALVFLSAFFSAYCVHKEVQASDRSGGGGGRGRGRGGRGRGRGGRGRGGAGGLHSFRPPPPVEPDFLWNSEEYRDFLDLTRRLCSPEGDHVKVVCLVQPGAVQRGPPLGLSGRLFIDKPDSLWPPHPPARSAPARLLSGSAGKEGKGKEHNEEDSEGDPTETNLLPSSASHVNADIHRGKGNDTGDGEARAESELPVPAAVFVFAGSPSTSTRTEETEFNGHQSGRGQGSFCVLPGQAASSQAGLQNLRDEESPPTPSPSVPHIHTPANVSVPSDSASMGVWRKKVNHEDPHDHAGGRGRQAGHVEVSSPSTSQDPGQRLQSRSGGLRFVELPPASVSLSVTSANGDRVPVFSDISASEHLSIRGATLSKGVSRSREPGDSSSPATGGGKPPNLDADPLPLGWRLPRQPVVWLVSPQEAQTGGERP</sequence>
<dbReference type="InterPro" id="IPR011604">
    <property type="entry name" value="PDDEXK-like_dom_sf"/>
</dbReference>
<feature type="region of interest" description="Disordered" evidence="1">
    <location>
        <begin position="820"/>
        <end position="867"/>
    </location>
</feature>
<protein>
    <submittedName>
        <fullName evidence="2">Uncharacterized protein</fullName>
    </submittedName>
</protein>
<dbReference type="InterPro" id="IPR051703">
    <property type="entry name" value="NF-kappa-B_Signaling_Reg"/>
</dbReference>
<gene>
    <name evidence="2" type="ORF">Cvel_6583</name>
</gene>
<feature type="compositionally biased region" description="Polar residues" evidence="1">
    <location>
        <begin position="625"/>
        <end position="636"/>
    </location>
</feature>
<feature type="region of interest" description="Disordered" evidence="1">
    <location>
        <begin position="674"/>
        <end position="791"/>
    </location>
</feature>
<name>A0A0G4HES6_9ALVE</name>
<feature type="region of interest" description="Disordered" evidence="1">
    <location>
        <begin position="486"/>
        <end position="526"/>
    </location>
</feature>
<evidence type="ECO:0000313" key="2">
    <source>
        <dbReference type="EMBL" id="CEM42545.1"/>
    </source>
</evidence>
<feature type="compositionally biased region" description="Basic and acidic residues" evidence="1">
    <location>
        <begin position="639"/>
        <end position="657"/>
    </location>
</feature>
<feature type="compositionally biased region" description="Polar residues" evidence="1">
    <location>
        <begin position="733"/>
        <end position="742"/>
    </location>
</feature>
<dbReference type="PANTHER" id="PTHR46609:SF6">
    <property type="entry name" value="EXONUCLEASE, PHAGE-TYPE_RECB, C-TERMINAL DOMAIN-CONTAINING PROTEIN-RELATED"/>
    <property type="match status" value="1"/>
</dbReference>
<accession>A0A0G4HES6</accession>
<proteinExistence type="predicted"/>
<dbReference type="PANTHER" id="PTHR46609">
    <property type="entry name" value="EXONUCLEASE, PHAGE-TYPE/RECB, C-TERMINAL DOMAIN-CONTAINING PROTEIN"/>
    <property type="match status" value="1"/>
</dbReference>
<dbReference type="AlphaFoldDB" id="A0A0G4HES6"/>
<feature type="region of interest" description="Disordered" evidence="1">
    <location>
        <begin position="338"/>
        <end position="361"/>
    </location>
</feature>
<feature type="compositionally biased region" description="Basic residues" evidence="1">
    <location>
        <begin position="497"/>
        <end position="510"/>
    </location>
</feature>
<feature type="compositionally biased region" description="Basic and acidic residues" evidence="1">
    <location>
        <begin position="752"/>
        <end position="761"/>
    </location>
</feature>
<evidence type="ECO:0000256" key="1">
    <source>
        <dbReference type="SAM" id="MobiDB-lite"/>
    </source>
</evidence>
<feature type="compositionally biased region" description="Low complexity" evidence="1">
    <location>
        <begin position="338"/>
        <end position="355"/>
    </location>
</feature>